<evidence type="ECO:0000256" key="3">
    <source>
        <dbReference type="ARBA" id="ARBA00044493"/>
    </source>
</evidence>
<evidence type="ECO:0000256" key="2">
    <source>
        <dbReference type="ARBA" id="ARBA00022737"/>
    </source>
</evidence>
<feature type="region of interest" description="Disordered" evidence="6">
    <location>
        <begin position="131"/>
        <end position="153"/>
    </location>
</feature>
<evidence type="ECO:0000256" key="5">
    <source>
        <dbReference type="PROSITE-ProRule" id="PRU00708"/>
    </source>
</evidence>
<gene>
    <name evidence="7" type="ORF">WG66_1808</name>
</gene>
<feature type="repeat" description="PPR" evidence="5">
    <location>
        <begin position="617"/>
        <end position="651"/>
    </location>
</feature>
<proteinExistence type="inferred from homology"/>
<feature type="compositionally biased region" description="Polar residues" evidence="6">
    <location>
        <begin position="136"/>
        <end position="152"/>
    </location>
</feature>
<dbReference type="Pfam" id="PF13812">
    <property type="entry name" value="PPR_3"/>
    <property type="match status" value="2"/>
</dbReference>
<name>A0A0W0GAP0_MONRR</name>
<evidence type="ECO:0000256" key="1">
    <source>
        <dbReference type="ARBA" id="ARBA00006192"/>
    </source>
</evidence>
<evidence type="ECO:0000313" key="7">
    <source>
        <dbReference type="EMBL" id="KTB45629.1"/>
    </source>
</evidence>
<reference evidence="7 8" key="1">
    <citation type="submission" date="2015-12" db="EMBL/GenBank/DDBJ databases">
        <title>Draft genome sequence of Moniliophthora roreri, the causal agent of frosty pod rot of cacao.</title>
        <authorList>
            <person name="Aime M.C."/>
            <person name="Diaz-Valderrama J.R."/>
            <person name="Kijpornyongpan T."/>
            <person name="Phillips-Mora W."/>
        </authorList>
    </citation>
    <scope>NUCLEOTIDE SEQUENCE [LARGE SCALE GENOMIC DNA]</scope>
    <source>
        <strain evidence="7 8">MCA 2952</strain>
    </source>
</reference>
<feature type="region of interest" description="Disordered" evidence="6">
    <location>
        <begin position="43"/>
        <end position="63"/>
    </location>
</feature>
<dbReference type="NCBIfam" id="TIGR00756">
    <property type="entry name" value="PPR"/>
    <property type="match status" value="2"/>
</dbReference>
<comment type="subunit">
    <text evidence="4">Binds to mitochondrial small subunit 15S rRNA.</text>
</comment>
<evidence type="ECO:0000256" key="4">
    <source>
        <dbReference type="ARBA" id="ARBA00044511"/>
    </source>
</evidence>
<dbReference type="InterPro" id="IPR011990">
    <property type="entry name" value="TPR-like_helical_dom_sf"/>
</dbReference>
<protein>
    <recommendedName>
        <fullName evidence="9">Pentacotripeptide-repeat region of PRORP domain-containing protein</fullName>
    </recommendedName>
</protein>
<sequence>MLEPVATVIANTVLCGRSHLERPLPLQSISKIVTNRYPSPRRSLSSDFFNPQPRRVTRTEKGKAKATLFDETVQPSLPGQAWEWSCTNGRVVFPFKRMTAAYKTRPPKRPSFQRSVSYHVQRHTHTRISPRLLSYSRPSHSNHGQQKRQASQVADAYNSVLNPAGSSSERFKRYNIIMPSGPRYDRKLIAVQHLRRVLGSSMETLNVDEALAVYETVHLENALDFLSVEELLTFFERVLDVADKHYDRSTSIAWLQVWGTQLGCGIRGLDDRIRLFSDYQCRQQCLLGRATALAGHLEKAATLVQGAGELFVEYEERWRMLHAYESVFSAMYRYSDNTQVLDFVVNNWKTLGSYLSRWSRDHHYDKTLIYGRSLRQKTLEIISDIQQPIPLLKAMEQRDDWRHQRAGQVLVEAYCEAKLPLMALDVLNELKRQNINVPLNFHLLLVQRLVMEEAMGPAKALFASIPSGTLFKYYLQIGLYLFAHDGDIERTLYFWQKLVAQQWQNEIDIGMLMQAYATNGDSDQVATLFDQFFPYDEELGRRRNRPKIYHYAIAIYSHAQKGDIAGLNHWLGEIARINLQPDVYVFVMIMRAFAKRGDLKSVATVLTQMRENGIPPNQATYNNLITILAHRRDPMGAEIIYKRALNEGIEPNQRMLMAVMNAHVEAGSWRGAIRIFDYVRTNSRMNIRLTIETYNTILKAYVLIGAPYRITSKLFERLEQLNVRPDSYTYALITQSACDSGLMRTAKQLFKRMKQESENWANNVEVTVYILTIIMAGHLRHGQPTEARAVYNEMLERNIQPDSIAYSTILHAYGNERSEESLKLAENFIRGLITAEDRTWMTASGGKTTALEHIYGPLMKIYARMQRVDDVERLHESLIEEAGGEPTLGTLTTLLDAYRRVGNVGEIQRLWRQIFEMGKEYAKDPSLYLISETPEDPTRIRLQSNILCVPLSIYVDALSAAGLHEEIPVVWKTFQEEGFFFDSNNWNHLIVALVRAGEVARAFHIAEKIILPFQRQALNVGEQRELRPFSPLTFVSKGSAEDKQEDNEEEYNPQTRVSGWKLRRRTVRRNTRRLGKDLALDYDAPEFAMDFAAPLQFLQQISPAWNIWQLHQFSVRSMIWAYESLRKGHLVKAVPPAGTARESVGLNPANKDTEKAEVLFQYLHEQYPDTCGLLAEYRKKLKQKYGNERYREIFEISD</sequence>
<dbReference type="AlphaFoldDB" id="A0A0W0GAP0"/>
<dbReference type="eggNOG" id="KOG4197">
    <property type="taxonomic scope" value="Eukaryota"/>
</dbReference>
<dbReference type="PANTHER" id="PTHR47447">
    <property type="entry name" value="OS03G0856100 PROTEIN"/>
    <property type="match status" value="1"/>
</dbReference>
<comment type="caution">
    <text evidence="7">The sequence shown here is derived from an EMBL/GenBank/DDBJ whole genome shotgun (WGS) entry which is preliminary data.</text>
</comment>
<evidence type="ECO:0008006" key="9">
    <source>
        <dbReference type="Google" id="ProtNLM"/>
    </source>
</evidence>
<comment type="similarity">
    <text evidence="1">Belongs to the CCM1 family.</text>
</comment>
<dbReference type="InterPro" id="IPR002885">
    <property type="entry name" value="PPR_rpt"/>
</dbReference>
<dbReference type="PANTHER" id="PTHR47447:SF21">
    <property type="entry name" value="PENTACOTRIPEPTIDE-REPEAT REGION OF PRORP DOMAIN-CONTAINING PROTEIN"/>
    <property type="match status" value="1"/>
</dbReference>
<dbReference type="Pfam" id="PF13041">
    <property type="entry name" value="PPR_2"/>
    <property type="match status" value="1"/>
</dbReference>
<accession>A0A0W0GAP0</accession>
<feature type="repeat" description="PPR" evidence="5">
    <location>
        <begin position="767"/>
        <end position="801"/>
    </location>
</feature>
<evidence type="ECO:0000256" key="6">
    <source>
        <dbReference type="SAM" id="MobiDB-lite"/>
    </source>
</evidence>
<dbReference type="Pfam" id="PF01535">
    <property type="entry name" value="PPR"/>
    <property type="match status" value="2"/>
</dbReference>
<comment type="function">
    <text evidence="3">Regulates mitochondrial small subunit maturation by controlling 15S rRNA 5'-end processing. Localizes to the 5' precursor of the 15S rRNA in a position that is subsequently occupied by mS47 in the mature yeast mtSSU. Uses structure and sequence-specific RNA recognition, binding to a single-stranded region of the precursor and specifically recognizing bases -6 to -1. The exchange of Ccm1 for mS47 is coupled to the irreversible removal of precursor rRNA that is accompanied by conformational changes of the mitoribosomal proteins uS5m and mS26. These conformational changes signal completion of 5'-end rRNA processing through protection of the mature 5'-end of the 15S rRNA and stabilization of mS47. The removal of the 5' precursor together with the dissociation of Ccm1 may be catalyzed by the 5'-3' exoribonuclease Pet127. Involved in the specific removal of group I introns in mitochondrial encoded transcripts.</text>
</comment>
<feature type="repeat" description="PPR" evidence="5">
    <location>
        <begin position="726"/>
        <end position="756"/>
    </location>
</feature>
<feature type="repeat" description="PPR" evidence="5">
    <location>
        <begin position="582"/>
        <end position="616"/>
    </location>
</feature>
<dbReference type="Gene3D" id="1.25.40.10">
    <property type="entry name" value="Tetratricopeptide repeat domain"/>
    <property type="match status" value="4"/>
</dbReference>
<dbReference type="PROSITE" id="PS51375">
    <property type="entry name" value="PPR"/>
    <property type="match status" value="4"/>
</dbReference>
<keyword evidence="2" id="KW-0677">Repeat</keyword>
<dbReference type="Proteomes" id="UP000054988">
    <property type="component" value="Unassembled WGS sequence"/>
</dbReference>
<evidence type="ECO:0000313" key="8">
    <source>
        <dbReference type="Proteomes" id="UP000054988"/>
    </source>
</evidence>
<organism evidence="7 8">
    <name type="scientific">Moniliophthora roreri</name>
    <name type="common">Frosty pod rot fungus</name>
    <name type="synonym">Monilia roreri</name>
    <dbReference type="NCBI Taxonomy" id="221103"/>
    <lineage>
        <taxon>Eukaryota</taxon>
        <taxon>Fungi</taxon>
        <taxon>Dikarya</taxon>
        <taxon>Basidiomycota</taxon>
        <taxon>Agaricomycotina</taxon>
        <taxon>Agaricomycetes</taxon>
        <taxon>Agaricomycetidae</taxon>
        <taxon>Agaricales</taxon>
        <taxon>Marasmiineae</taxon>
        <taxon>Marasmiaceae</taxon>
        <taxon>Moniliophthora</taxon>
    </lineage>
</organism>
<dbReference type="EMBL" id="LATX01000656">
    <property type="protein sequence ID" value="KTB45629.1"/>
    <property type="molecule type" value="Genomic_DNA"/>
</dbReference>